<organism evidence="4">
    <name type="scientific">hydrothermal vent metagenome</name>
    <dbReference type="NCBI Taxonomy" id="652676"/>
    <lineage>
        <taxon>unclassified sequences</taxon>
        <taxon>metagenomes</taxon>
        <taxon>ecological metagenomes</taxon>
    </lineage>
</organism>
<evidence type="ECO:0000313" key="4">
    <source>
        <dbReference type="EMBL" id="VAW38653.1"/>
    </source>
</evidence>
<evidence type="ECO:0000256" key="2">
    <source>
        <dbReference type="SAM" id="MobiDB-lite"/>
    </source>
</evidence>
<feature type="compositionally biased region" description="Basic and acidic residues" evidence="2">
    <location>
        <begin position="236"/>
        <end position="251"/>
    </location>
</feature>
<keyword evidence="1" id="KW-0175">Coiled coil</keyword>
<feature type="region of interest" description="Disordered" evidence="2">
    <location>
        <begin position="261"/>
        <end position="280"/>
    </location>
</feature>
<feature type="coiled-coil region" evidence="1">
    <location>
        <begin position="311"/>
        <end position="338"/>
    </location>
</feature>
<proteinExistence type="predicted"/>
<feature type="domain" description="UBC core" evidence="3">
    <location>
        <begin position="49"/>
        <end position="139"/>
    </location>
</feature>
<dbReference type="Gene3D" id="1.25.40.10">
    <property type="entry name" value="Tetratricopeptide repeat domain"/>
    <property type="match status" value="1"/>
</dbReference>
<feature type="compositionally biased region" description="Acidic residues" evidence="2">
    <location>
        <begin position="178"/>
        <end position="188"/>
    </location>
</feature>
<sequence>MSTVAQQLIADFDQVKKTLALYPDISIILTAGEPPDHYEIEYHLKGYRKNPDGTISPENQHRILIDLPFGYPHFPPSVKPLTPVFHPDIDPDAVRIADFWQETPSLAELVLHIGKMICGTYSPENPFNQEAFDWYEERRDWLPFDSVEMATGDDSLKTPPDDMSAAAGTTKEPVQLSPEEEEITEDDIPLASEAEGRPPDITTGQTTDELPSDELPAALDEEEIQLGLNLIDEDPVPPKKQTDEIEGQGRDLDEDVFAALGLDDESSPGESAEKEKKDRLRPVRPLIEQKEIFRAQRVLADIHDPASVPDFEELERDIAEATREAKRLYKKAGQLNQQGQLEKAGLLLDQVANVAIDYPGLESARNRIRENIMARLNEPAEPVTAGESAAGGEKTTAGKRVSRISHKKVSAKARRKIPYRQILAFAVFIVVAAGGANLYFKDSSNLKKAAVSWQQAQKLSARRQYKEAGKSLAAAQAALGKILFLRQSRTTMEQKINALADSRDFKEGLKGRVQYNGQYINADLAQKLTRFNLLLAAANKAVKAGKTPAAIKAMNTALRFAEQNGLQEQMRKIRPTLSSLQLQESLEQAKRAEEVKDWPQAAETYRKALELSTSLSNAADKGDIASRFAAASFHSELDRSKTAFTASEWQKTIEMLQRAEKILRKNPQAASAAEKKELHSLLLNSQLFQILSTAKKAYKKGTWDLAVQEYRQAIDLLQQNRDRLGAETGNYIDQIKKTILLTYIAREQSKASLTGKNEDIAATIAHDQAIVNLIEKSRFNQDPALKKILVNTRQQLATKKKQLEIKQKIDWLNANFQKIFLANYPSTRSSELPYKKVTFLKKVGNKLIFNLSCVEIRQGRSFGLELNYQYNPDTDSWSLYPGQ</sequence>
<dbReference type="AlphaFoldDB" id="A0A3B0VE94"/>
<protein>
    <recommendedName>
        <fullName evidence="3">UBC core domain-containing protein</fullName>
    </recommendedName>
</protein>
<feature type="region of interest" description="Disordered" evidence="2">
    <location>
        <begin position="232"/>
        <end position="251"/>
    </location>
</feature>
<name>A0A3B0VE94_9ZZZZ</name>
<accession>A0A3B0VE94</accession>
<gene>
    <name evidence="4" type="ORF">MNBD_DELTA04-90</name>
</gene>
<feature type="region of interest" description="Disordered" evidence="2">
    <location>
        <begin position="150"/>
        <end position="212"/>
    </location>
</feature>
<reference evidence="4" key="1">
    <citation type="submission" date="2018-06" db="EMBL/GenBank/DDBJ databases">
        <authorList>
            <person name="Zhirakovskaya E."/>
        </authorList>
    </citation>
    <scope>NUCLEOTIDE SEQUENCE</scope>
</reference>
<dbReference type="EMBL" id="UOEY01000063">
    <property type="protein sequence ID" value="VAW38653.1"/>
    <property type="molecule type" value="Genomic_DNA"/>
</dbReference>
<evidence type="ECO:0000256" key="1">
    <source>
        <dbReference type="SAM" id="Coils"/>
    </source>
</evidence>
<evidence type="ECO:0000259" key="3">
    <source>
        <dbReference type="Pfam" id="PF00179"/>
    </source>
</evidence>
<dbReference type="Gene3D" id="3.10.110.10">
    <property type="entry name" value="Ubiquitin Conjugating Enzyme"/>
    <property type="match status" value="1"/>
</dbReference>
<dbReference type="InterPro" id="IPR016135">
    <property type="entry name" value="UBQ-conjugating_enzyme/RWD"/>
</dbReference>
<dbReference type="Pfam" id="PF00179">
    <property type="entry name" value="UQ_con"/>
    <property type="match status" value="1"/>
</dbReference>
<dbReference type="SUPFAM" id="SSF54495">
    <property type="entry name" value="UBC-like"/>
    <property type="match status" value="1"/>
</dbReference>
<feature type="compositionally biased region" description="Basic and acidic residues" evidence="2">
    <location>
        <begin position="271"/>
        <end position="280"/>
    </location>
</feature>
<dbReference type="InterPro" id="IPR011990">
    <property type="entry name" value="TPR-like_helical_dom_sf"/>
</dbReference>
<dbReference type="InterPro" id="IPR000608">
    <property type="entry name" value="UBC"/>
</dbReference>